<dbReference type="InterPro" id="IPR010982">
    <property type="entry name" value="Lambda_DNA-bd_dom_sf"/>
</dbReference>
<proteinExistence type="predicted"/>
<keyword evidence="3" id="KW-1185">Reference proteome</keyword>
<evidence type="ECO:0000313" key="2">
    <source>
        <dbReference type="EMBL" id="MDI9863518.1"/>
    </source>
</evidence>
<dbReference type="EMBL" id="JASHID010000002">
    <property type="protein sequence ID" value="MDI9863518.1"/>
    <property type="molecule type" value="Genomic_DNA"/>
</dbReference>
<name>A0ABT6YK54_9BACT</name>
<dbReference type="Gene3D" id="1.10.260.40">
    <property type="entry name" value="lambda repressor-like DNA-binding domains"/>
    <property type="match status" value="1"/>
</dbReference>
<dbReference type="Pfam" id="PF13443">
    <property type="entry name" value="HTH_26"/>
    <property type="match status" value="1"/>
</dbReference>
<sequence>MKNFSEKLKKALKEKGITQGRLCKEIGMTDSGFIRMIDNNNIKVDTLEQICKVLDVPVTYFLDIEIKPEGFWERMMNDMSEEIKSLRMRAYRAEDQLNKLGVGNFKYVSRRHGVLASVA</sequence>
<dbReference type="InterPro" id="IPR001387">
    <property type="entry name" value="Cro/C1-type_HTH"/>
</dbReference>
<evidence type="ECO:0000313" key="3">
    <source>
        <dbReference type="Proteomes" id="UP001236569"/>
    </source>
</evidence>
<comment type="caution">
    <text evidence="2">The sequence shown here is derived from an EMBL/GenBank/DDBJ whole genome shotgun (WGS) entry which is preliminary data.</text>
</comment>
<gene>
    <name evidence="2" type="ORF">QM480_04235</name>
</gene>
<dbReference type="SUPFAM" id="SSF47413">
    <property type="entry name" value="lambda repressor-like DNA-binding domains"/>
    <property type="match status" value="1"/>
</dbReference>
<protein>
    <submittedName>
        <fullName evidence="2">Helix-turn-helix transcriptional regulator</fullName>
    </submittedName>
</protein>
<evidence type="ECO:0000259" key="1">
    <source>
        <dbReference type="PROSITE" id="PS50943"/>
    </source>
</evidence>
<reference evidence="2 3" key="1">
    <citation type="submission" date="2023-05" db="EMBL/GenBank/DDBJ databases">
        <title>Novel species of genus Flectobacillus isolated from stream in China.</title>
        <authorList>
            <person name="Lu H."/>
        </authorList>
    </citation>
    <scope>NUCLEOTIDE SEQUENCE [LARGE SCALE GENOMIC DNA]</scope>
    <source>
        <strain evidence="2 3">DC10W</strain>
    </source>
</reference>
<dbReference type="RefSeq" id="WP_283368810.1">
    <property type="nucleotide sequence ID" value="NZ_JASHID010000002.1"/>
</dbReference>
<feature type="domain" description="HTH cro/C1-type" evidence="1">
    <location>
        <begin position="8"/>
        <end position="61"/>
    </location>
</feature>
<dbReference type="Proteomes" id="UP001236569">
    <property type="component" value="Unassembled WGS sequence"/>
</dbReference>
<accession>A0ABT6YK54</accession>
<dbReference type="SMART" id="SM00530">
    <property type="entry name" value="HTH_XRE"/>
    <property type="match status" value="1"/>
</dbReference>
<organism evidence="2 3">
    <name type="scientific">Flectobacillus longus</name>
    <dbReference type="NCBI Taxonomy" id="2984207"/>
    <lineage>
        <taxon>Bacteria</taxon>
        <taxon>Pseudomonadati</taxon>
        <taxon>Bacteroidota</taxon>
        <taxon>Cytophagia</taxon>
        <taxon>Cytophagales</taxon>
        <taxon>Flectobacillaceae</taxon>
        <taxon>Flectobacillus</taxon>
    </lineage>
</organism>
<dbReference type="CDD" id="cd00093">
    <property type="entry name" value="HTH_XRE"/>
    <property type="match status" value="1"/>
</dbReference>
<dbReference type="PROSITE" id="PS50943">
    <property type="entry name" value="HTH_CROC1"/>
    <property type="match status" value="1"/>
</dbReference>